<protein>
    <submittedName>
        <fullName evidence="2">Uncharacterized protein</fullName>
    </submittedName>
</protein>
<dbReference type="AlphaFoldDB" id="A0A8T0GD88"/>
<dbReference type="OrthoDB" id="10598830at2759"/>
<organism evidence="2 3">
    <name type="scientific">Ceratodon purpureus</name>
    <name type="common">Fire moss</name>
    <name type="synonym">Dicranum purpureum</name>
    <dbReference type="NCBI Taxonomy" id="3225"/>
    <lineage>
        <taxon>Eukaryota</taxon>
        <taxon>Viridiplantae</taxon>
        <taxon>Streptophyta</taxon>
        <taxon>Embryophyta</taxon>
        <taxon>Bryophyta</taxon>
        <taxon>Bryophytina</taxon>
        <taxon>Bryopsida</taxon>
        <taxon>Dicranidae</taxon>
        <taxon>Pseudoditrichales</taxon>
        <taxon>Ditrichaceae</taxon>
        <taxon>Ceratodon</taxon>
    </lineage>
</organism>
<comment type="caution">
    <text evidence="2">The sequence shown here is derived from an EMBL/GenBank/DDBJ whole genome shotgun (WGS) entry which is preliminary data.</text>
</comment>
<sequence length="107" mass="11915">MADKASSSKGPSENPHVPRRPSKYPNKYGPKKPFVDPKMKEVITANLKVVLGKLTNVTDLIVKRNKEIGGENAKQPKIIEALNEANVALKKLEDKKFPEEALKKKKP</sequence>
<dbReference type="Proteomes" id="UP000822688">
    <property type="component" value="Chromosome 11"/>
</dbReference>
<proteinExistence type="predicted"/>
<evidence type="ECO:0000256" key="1">
    <source>
        <dbReference type="SAM" id="MobiDB-lite"/>
    </source>
</evidence>
<dbReference type="EMBL" id="CM026432">
    <property type="protein sequence ID" value="KAG0557003.1"/>
    <property type="molecule type" value="Genomic_DNA"/>
</dbReference>
<feature type="region of interest" description="Disordered" evidence="1">
    <location>
        <begin position="1"/>
        <end position="35"/>
    </location>
</feature>
<evidence type="ECO:0000313" key="3">
    <source>
        <dbReference type="Proteomes" id="UP000822688"/>
    </source>
</evidence>
<evidence type="ECO:0000313" key="2">
    <source>
        <dbReference type="EMBL" id="KAG0557003.1"/>
    </source>
</evidence>
<keyword evidence="3" id="KW-1185">Reference proteome</keyword>
<gene>
    <name evidence="2" type="ORF">KC19_11G094500</name>
</gene>
<feature type="compositionally biased region" description="Polar residues" evidence="1">
    <location>
        <begin position="1"/>
        <end position="11"/>
    </location>
</feature>
<accession>A0A8T0GD88</accession>
<reference evidence="2 3" key="1">
    <citation type="submission" date="2020-06" db="EMBL/GenBank/DDBJ databases">
        <title>WGS assembly of Ceratodon purpureus strain R40.</title>
        <authorList>
            <person name="Carey S.B."/>
            <person name="Jenkins J."/>
            <person name="Shu S."/>
            <person name="Lovell J.T."/>
            <person name="Sreedasyam A."/>
            <person name="Maumus F."/>
            <person name="Tiley G.P."/>
            <person name="Fernandez-Pozo N."/>
            <person name="Barry K."/>
            <person name="Chen C."/>
            <person name="Wang M."/>
            <person name="Lipzen A."/>
            <person name="Daum C."/>
            <person name="Saski C.A."/>
            <person name="Payton A.C."/>
            <person name="Mcbreen J.C."/>
            <person name="Conrad R.E."/>
            <person name="Kollar L.M."/>
            <person name="Olsson S."/>
            <person name="Huttunen S."/>
            <person name="Landis J.B."/>
            <person name="Wickett N.J."/>
            <person name="Johnson M.G."/>
            <person name="Rensing S.A."/>
            <person name="Grimwood J."/>
            <person name="Schmutz J."/>
            <person name="Mcdaniel S.F."/>
        </authorList>
    </citation>
    <scope>NUCLEOTIDE SEQUENCE [LARGE SCALE GENOMIC DNA]</scope>
    <source>
        <strain evidence="2 3">R40</strain>
    </source>
</reference>
<name>A0A8T0GD88_CERPU</name>